<evidence type="ECO:0000313" key="2">
    <source>
        <dbReference type="EMBL" id="SHJ16521.1"/>
    </source>
</evidence>
<feature type="transmembrane region" description="Helical" evidence="1">
    <location>
        <begin position="62"/>
        <end position="90"/>
    </location>
</feature>
<feature type="transmembrane region" description="Helical" evidence="1">
    <location>
        <begin position="168"/>
        <end position="186"/>
    </location>
</feature>
<dbReference type="OrthoDB" id="1706779at2"/>
<evidence type="ECO:0008006" key="4">
    <source>
        <dbReference type="Google" id="ProtNLM"/>
    </source>
</evidence>
<gene>
    <name evidence="2" type="ORF">SAMN02745176_02625</name>
</gene>
<feature type="transmembrane region" description="Helical" evidence="1">
    <location>
        <begin position="268"/>
        <end position="290"/>
    </location>
</feature>
<feature type="transmembrane region" description="Helical" evidence="1">
    <location>
        <begin position="198"/>
        <end position="219"/>
    </location>
</feature>
<protein>
    <recommendedName>
        <fullName evidence="4">DUF4129 domain-containing protein</fullName>
    </recommendedName>
</protein>
<keyword evidence="1" id="KW-0812">Transmembrane</keyword>
<evidence type="ECO:0000313" key="3">
    <source>
        <dbReference type="Proteomes" id="UP000184442"/>
    </source>
</evidence>
<keyword evidence="3" id="KW-1185">Reference proteome</keyword>
<dbReference type="AlphaFoldDB" id="A0A1M6H2T9"/>
<reference evidence="2 3" key="1">
    <citation type="submission" date="2016-11" db="EMBL/GenBank/DDBJ databases">
        <authorList>
            <person name="Jaros S."/>
            <person name="Januszkiewicz K."/>
            <person name="Wedrychowicz H."/>
        </authorList>
    </citation>
    <scope>NUCLEOTIDE SEQUENCE [LARGE SCALE GENOMIC DNA]</scope>
    <source>
        <strain evidence="2 3">DSM 19022</strain>
    </source>
</reference>
<dbReference type="EMBL" id="FQZS01000018">
    <property type="protein sequence ID" value="SHJ16521.1"/>
    <property type="molecule type" value="Genomic_DNA"/>
</dbReference>
<feature type="transmembrane region" description="Helical" evidence="1">
    <location>
        <begin position="110"/>
        <end position="131"/>
    </location>
</feature>
<feature type="transmembrane region" description="Helical" evidence="1">
    <location>
        <begin position="34"/>
        <end position="50"/>
    </location>
</feature>
<sequence>MKQLVFIRILSDVSIMFALCCYLLSFIGDVKLSGITYLIVCVMIFGAHEIKRGSRKKAYGFCVLFLVIFMFAKTLVDMIFIGILVFYSMYTVFKGLGEIGYYMAVERFNKGLIILAAMFLLALFAHNMVVIETKSAPFMIIFLVTAVILIRSFRLLQYNEDITQLNRINIRYSIIVVALSFGLSIPQVRQYIFKVVGNIYDLLVQGIVFIFYGVFIIMGKGIEYAIAFMKALMEKKSIGELLESQGSYFDNVEIYNTESLIEIINRSIIFKIIINVLVTILIFLALYHFMRMLMKNNHIKRNDEGEYMEIREFITRDRNHKKLRKITLPFMAGKYDEYIRYYYQKFMRLCVTNGVEILKADTTQDISRKSETNFDKASVDEMRKIYIKIRYGEDSGDKDNARRFYNYYKRLKR</sequence>
<dbReference type="STRING" id="1122184.SAMN02745176_02625"/>
<evidence type="ECO:0000256" key="1">
    <source>
        <dbReference type="SAM" id="Phobius"/>
    </source>
</evidence>
<keyword evidence="1" id="KW-1133">Transmembrane helix</keyword>
<feature type="transmembrane region" description="Helical" evidence="1">
    <location>
        <begin position="138"/>
        <end position="156"/>
    </location>
</feature>
<keyword evidence="1" id="KW-0472">Membrane</keyword>
<dbReference type="Proteomes" id="UP000184442">
    <property type="component" value="Unassembled WGS sequence"/>
</dbReference>
<name>A0A1M6H2T9_9FIRM</name>
<feature type="transmembrane region" description="Helical" evidence="1">
    <location>
        <begin position="7"/>
        <end position="28"/>
    </location>
</feature>
<dbReference type="RefSeq" id="WP_073026630.1">
    <property type="nucleotide sequence ID" value="NZ_FQZS01000018.1"/>
</dbReference>
<accession>A0A1M6H2T9</accession>
<organism evidence="2 3">
    <name type="scientific">Lutispora thermophila DSM 19022</name>
    <dbReference type="NCBI Taxonomy" id="1122184"/>
    <lineage>
        <taxon>Bacteria</taxon>
        <taxon>Bacillati</taxon>
        <taxon>Bacillota</taxon>
        <taxon>Clostridia</taxon>
        <taxon>Lutisporales</taxon>
        <taxon>Lutisporaceae</taxon>
        <taxon>Lutispora</taxon>
    </lineage>
</organism>
<proteinExistence type="predicted"/>